<dbReference type="EMBL" id="BTGU01000119">
    <property type="protein sequence ID" value="GMN61882.1"/>
    <property type="molecule type" value="Genomic_DNA"/>
</dbReference>
<accession>A0AA88J4V2</accession>
<name>A0AA88J4V2_FICCA</name>
<dbReference type="AlphaFoldDB" id="A0AA88J4V2"/>
<comment type="caution">
    <text evidence="1">The sequence shown here is derived from an EMBL/GenBank/DDBJ whole genome shotgun (WGS) entry which is preliminary data.</text>
</comment>
<evidence type="ECO:0000313" key="1">
    <source>
        <dbReference type="EMBL" id="GMN61882.1"/>
    </source>
</evidence>
<reference evidence="1" key="1">
    <citation type="submission" date="2023-07" db="EMBL/GenBank/DDBJ databases">
        <title>draft genome sequence of fig (Ficus carica).</title>
        <authorList>
            <person name="Takahashi T."/>
            <person name="Nishimura K."/>
        </authorList>
    </citation>
    <scope>NUCLEOTIDE SEQUENCE</scope>
</reference>
<organism evidence="1 2">
    <name type="scientific">Ficus carica</name>
    <name type="common">Common fig</name>
    <dbReference type="NCBI Taxonomy" id="3494"/>
    <lineage>
        <taxon>Eukaryota</taxon>
        <taxon>Viridiplantae</taxon>
        <taxon>Streptophyta</taxon>
        <taxon>Embryophyta</taxon>
        <taxon>Tracheophyta</taxon>
        <taxon>Spermatophyta</taxon>
        <taxon>Magnoliopsida</taxon>
        <taxon>eudicotyledons</taxon>
        <taxon>Gunneridae</taxon>
        <taxon>Pentapetalae</taxon>
        <taxon>rosids</taxon>
        <taxon>fabids</taxon>
        <taxon>Rosales</taxon>
        <taxon>Moraceae</taxon>
        <taxon>Ficeae</taxon>
        <taxon>Ficus</taxon>
    </lineage>
</organism>
<keyword evidence="2" id="KW-1185">Reference proteome</keyword>
<evidence type="ECO:0000313" key="2">
    <source>
        <dbReference type="Proteomes" id="UP001187192"/>
    </source>
</evidence>
<proteinExistence type="predicted"/>
<sequence length="144" mass="16221">MVIFLHATQNVALHLIRDLMIIWTLSLLHDLLKASFSSNSNSKLILVMLLSSNPNDWEAKYKYLLTSHEVDIRTLKEVRATLKHSQQDLKMTLKLEVALTNVAASQEEIANLNSSIQAQTEEAVHVAVSDLSDLKTSVEFDAEY</sequence>
<dbReference type="Proteomes" id="UP001187192">
    <property type="component" value="Unassembled WGS sequence"/>
</dbReference>
<protein>
    <submittedName>
        <fullName evidence="1">Uncharacterized protein</fullName>
    </submittedName>
</protein>
<gene>
    <name evidence="1" type="ORF">TIFTF001_030964</name>
</gene>